<dbReference type="SUPFAM" id="SSF47954">
    <property type="entry name" value="Cyclin-like"/>
    <property type="match status" value="1"/>
</dbReference>
<accession>A0A1I2ZCJ0</accession>
<dbReference type="InterPro" id="IPR036915">
    <property type="entry name" value="Cyclin-like_sf"/>
</dbReference>
<sequence length="450" mass="51746">MSNKKCSCGSGKSADACCGPSRKVIDLNEYRWRRAGRHLRRKLAEFADNDIFTNDVEIARELFFDTFDPELVDEEDDLMLERFFEWFIFDYKIQNQTILEYFSLADNLASEERELLESWKKTKSSFYQVVRIERQSVLVIEDLIRGRQVKVTDKNAAKELEEGHIMLMRVLPVGNDYEFSTGGMVLPLECKSYLLSRVKQDADLYWSKYKKRGDWDQYLADRAHVLNSLVVELETIWNFSSFDEETNKKTSAANKGHMDGMAQQVTNIFLDYFYDRWVNEPMDVLQGKTPMEASKTKEGREKLQTLIKELGKIEKARAQKGEPYYDLTRLRKKLKLPAEVGNRMTKGAQDESSAADYAGVAELIRDGLKKMGYHAQQVNNALEMWQQYSKAARPAFRKPGAWAAAIIYAVARLLGDESVSQNELALMYNVSASTISANYRSICKTLQLKG</sequence>
<evidence type="ECO:0000313" key="2">
    <source>
        <dbReference type="Proteomes" id="UP000199337"/>
    </source>
</evidence>
<organism evidence="1 2">
    <name type="scientific">Desulfotruncus arcticus DSM 17038</name>
    <dbReference type="NCBI Taxonomy" id="1121424"/>
    <lineage>
        <taxon>Bacteria</taxon>
        <taxon>Bacillati</taxon>
        <taxon>Bacillota</taxon>
        <taxon>Clostridia</taxon>
        <taxon>Eubacteriales</taxon>
        <taxon>Desulfallaceae</taxon>
        <taxon>Desulfotruncus</taxon>
    </lineage>
</organism>
<dbReference type="OrthoDB" id="6399948at2"/>
<dbReference type="Gene3D" id="1.10.472.10">
    <property type="entry name" value="Cyclin-like"/>
    <property type="match status" value="1"/>
</dbReference>
<protein>
    <recommendedName>
        <fullName evidence="3">SEC-C motif-containing protein</fullName>
    </recommendedName>
</protein>
<reference evidence="2" key="1">
    <citation type="submission" date="2016-10" db="EMBL/GenBank/DDBJ databases">
        <authorList>
            <person name="Varghese N."/>
            <person name="Submissions S."/>
        </authorList>
    </citation>
    <scope>NUCLEOTIDE SEQUENCE [LARGE SCALE GENOMIC DNA]</scope>
    <source>
        <strain evidence="2">DSM 17038</strain>
    </source>
</reference>
<keyword evidence="2" id="KW-1185">Reference proteome</keyword>
<dbReference type="EMBL" id="FOOX01000026">
    <property type="protein sequence ID" value="SFH35315.1"/>
    <property type="molecule type" value="Genomic_DNA"/>
</dbReference>
<proteinExistence type="predicted"/>
<dbReference type="STRING" id="341036.SAMN05660649_04869"/>
<evidence type="ECO:0008006" key="3">
    <source>
        <dbReference type="Google" id="ProtNLM"/>
    </source>
</evidence>
<dbReference type="InterPro" id="IPR058292">
    <property type="entry name" value="DUF7986"/>
</dbReference>
<dbReference type="Proteomes" id="UP000199337">
    <property type="component" value="Unassembled WGS sequence"/>
</dbReference>
<evidence type="ECO:0000313" key="1">
    <source>
        <dbReference type="EMBL" id="SFH35315.1"/>
    </source>
</evidence>
<dbReference type="AlphaFoldDB" id="A0A1I2ZCJ0"/>
<name>A0A1I2ZCJ0_9FIRM</name>
<dbReference type="RefSeq" id="WP_092475594.1">
    <property type="nucleotide sequence ID" value="NZ_FOOX01000026.1"/>
</dbReference>
<gene>
    <name evidence="1" type="ORF">SAMN05660649_04869</name>
</gene>
<dbReference type="CDD" id="cd00043">
    <property type="entry name" value="CYCLIN_SF"/>
    <property type="match status" value="1"/>
</dbReference>
<dbReference type="Pfam" id="PF25948">
    <property type="entry name" value="DUF7986"/>
    <property type="match status" value="1"/>
</dbReference>